<evidence type="ECO:0000259" key="2">
    <source>
        <dbReference type="Pfam" id="PF01243"/>
    </source>
</evidence>
<accession>A0A537LQV3</accession>
<evidence type="ECO:0000313" key="3">
    <source>
        <dbReference type="EMBL" id="TMJ10027.1"/>
    </source>
</evidence>
<gene>
    <name evidence="3" type="ORF">E6G98_08115</name>
</gene>
<organism evidence="3 4">
    <name type="scientific">Candidatus Segetimicrobium genomatis</name>
    <dbReference type="NCBI Taxonomy" id="2569760"/>
    <lineage>
        <taxon>Bacteria</taxon>
        <taxon>Bacillati</taxon>
        <taxon>Candidatus Sysuimicrobiota</taxon>
        <taxon>Candidatus Sysuimicrobiia</taxon>
        <taxon>Candidatus Sysuimicrobiales</taxon>
        <taxon>Candidatus Segetimicrobiaceae</taxon>
        <taxon>Candidatus Segetimicrobium</taxon>
    </lineage>
</organism>
<dbReference type="PANTHER" id="PTHR35176">
    <property type="entry name" value="HEME OXYGENASE HI_0854-RELATED"/>
    <property type="match status" value="1"/>
</dbReference>
<evidence type="ECO:0000313" key="4">
    <source>
        <dbReference type="Proteomes" id="UP000315217"/>
    </source>
</evidence>
<dbReference type="PANTHER" id="PTHR35176:SF6">
    <property type="entry name" value="HEME OXYGENASE HI_0854-RELATED"/>
    <property type="match status" value="1"/>
</dbReference>
<dbReference type="NCBIfam" id="TIGR03667">
    <property type="entry name" value="Rv3369"/>
    <property type="match status" value="1"/>
</dbReference>
<sequence>MVDFTSRLGRRINRRLTSEKIIWLTTVDSSHTPQPRPVWFHWDGQTILIFSERDKAKLRHIAQNPRVALSFNTDEDGNNVGVVIGEAKILGEQPPTARVKAYLRKYREGVKDIGMTVPEFTASFAIPILVSLQAIRGS</sequence>
<dbReference type="InterPro" id="IPR019966">
    <property type="entry name" value="F420-dep_enz_PPOX_Rv3369"/>
</dbReference>
<dbReference type="EC" id="1.-.-.-" evidence="3"/>
<proteinExistence type="predicted"/>
<dbReference type="Proteomes" id="UP000315217">
    <property type="component" value="Unassembled WGS sequence"/>
</dbReference>
<dbReference type="Gene3D" id="2.30.110.10">
    <property type="entry name" value="Electron Transport, Fmn-binding Protein, Chain A"/>
    <property type="match status" value="1"/>
</dbReference>
<dbReference type="EMBL" id="VBAI01000136">
    <property type="protein sequence ID" value="TMJ10027.1"/>
    <property type="molecule type" value="Genomic_DNA"/>
</dbReference>
<dbReference type="GO" id="GO:0005829">
    <property type="term" value="C:cytosol"/>
    <property type="evidence" value="ECO:0007669"/>
    <property type="project" value="TreeGrafter"/>
</dbReference>
<reference evidence="3 4" key="1">
    <citation type="journal article" date="2019" name="Nat. Microbiol.">
        <title>Mediterranean grassland soil C-N compound turnover is dependent on rainfall and depth, and is mediated by genomically divergent microorganisms.</title>
        <authorList>
            <person name="Diamond S."/>
            <person name="Andeer P.F."/>
            <person name="Li Z."/>
            <person name="Crits-Christoph A."/>
            <person name="Burstein D."/>
            <person name="Anantharaman K."/>
            <person name="Lane K.R."/>
            <person name="Thomas B.C."/>
            <person name="Pan C."/>
            <person name="Northen T.R."/>
            <person name="Banfield J.F."/>
        </authorList>
    </citation>
    <scope>NUCLEOTIDE SEQUENCE [LARGE SCALE GENOMIC DNA]</scope>
    <source>
        <strain evidence="3">NP_1</strain>
    </source>
</reference>
<name>A0A537LQV3_9BACT</name>
<dbReference type="GO" id="GO:0070967">
    <property type="term" value="F:coenzyme F420 binding"/>
    <property type="evidence" value="ECO:0007669"/>
    <property type="project" value="TreeGrafter"/>
</dbReference>
<comment type="caution">
    <text evidence="3">The sequence shown here is derived from an EMBL/GenBank/DDBJ whole genome shotgun (WGS) entry which is preliminary data.</text>
</comment>
<dbReference type="GO" id="GO:0016627">
    <property type="term" value="F:oxidoreductase activity, acting on the CH-CH group of donors"/>
    <property type="evidence" value="ECO:0007669"/>
    <property type="project" value="TreeGrafter"/>
</dbReference>
<dbReference type="Pfam" id="PF01243">
    <property type="entry name" value="PNPOx_N"/>
    <property type="match status" value="1"/>
</dbReference>
<dbReference type="InterPro" id="IPR011576">
    <property type="entry name" value="Pyridox_Oxase_N"/>
</dbReference>
<protein>
    <submittedName>
        <fullName evidence="3">TIGR03667 family PPOX class F420-dependent oxidoreductase</fullName>
        <ecNumber evidence="3">1.-.-.-</ecNumber>
    </submittedName>
</protein>
<dbReference type="InterPro" id="IPR052019">
    <property type="entry name" value="F420H2_bilvrd_red/Heme_oxyg"/>
</dbReference>
<dbReference type="AlphaFoldDB" id="A0A537LQV3"/>
<feature type="domain" description="Pyridoxamine 5'-phosphate oxidase N-terminal" evidence="2">
    <location>
        <begin position="12"/>
        <end position="110"/>
    </location>
</feature>
<keyword evidence="1 3" id="KW-0560">Oxidoreductase</keyword>
<dbReference type="InterPro" id="IPR012349">
    <property type="entry name" value="Split_barrel_FMN-bd"/>
</dbReference>
<evidence type="ECO:0000256" key="1">
    <source>
        <dbReference type="ARBA" id="ARBA00023002"/>
    </source>
</evidence>
<dbReference type="SUPFAM" id="SSF50475">
    <property type="entry name" value="FMN-binding split barrel"/>
    <property type="match status" value="1"/>
</dbReference>